<keyword evidence="2" id="KW-1185">Reference proteome</keyword>
<dbReference type="SUPFAM" id="SSF53098">
    <property type="entry name" value="Ribonuclease H-like"/>
    <property type="match status" value="1"/>
</dbReference>
<reference evidence="1" key="1">
    <citation type="submission" date="2020-04" db="EMBL/GenBank/DDBJ databases">
        <authorList>
            <person name="Alioto T."/>
            <person name="Alioto T."/>
            <person name="Gomez Garrido J."/>
        </authorList>
    </citation>
    <scope>NUCLEOTIDE SEQUENCE</scope>
    <source>
        <strain evidence="1">A484AB</strain>
    </source>
</reference>
<dbReference type="Proteomes" id="UP001152795">
    <property type="component" value="Unassembled WGS sequence"/>
</dbReference>
<dbReference type="OrthoDB" id="10665596at2759"/>
<evidence type="ECO:0000313" key="1">
    <source>
        <dbReference type="EMBL" id="CAB4010463.1"/>
    </source>
</evidence>
<dbReference type="EMBL" id="CACRXK020006792">
    <property type="protein sequence ID" value="CAB4010463.1"/>
    <property type="molecule type" value="Genomic_DNA"/>
</dbReference>
<gene>
    <name evidence="1" type="ORF">PACLA_8A018528</name>
</gene>
<evidence type="ECO:0000313" key="2">
    <source>
        <dbReference type="Proteomes" id="UP001152795"/>
    </source>
</evidence>
<protein>
    <submittedName>
        <fullName evidence="1">Zinc finger 862-like</fullName>
    </submittedName>
</protein>
<organism evidence="1 2">
    <name type="scientific">Paramuricea clavata</name>
    <name type="common">Red gorgonian</name>
    <name type="synonym">Violescent sea-whip</name>
    <dbReference type="NCBI Taxonomy" id="317549"/>
    <lineage>
        <taxon>Eukaryota</taxon>
        <taxon>Metazoa</taxon>
        <taxon>Cnidaria</taxon>
        <taxon>Anthozoa</taxon>
        <taxon>Octocorallia</taxon>
        <taxon>Malacalcyonacea</taxon>
        <taxon>Plexauridae</taxon>
        <taxon>Paramuricea</taxon>
    </lineage>
</organism>
<comment type="caution">
    <text evidence="1">The sequence shown here is derived from an EMBL/GenBank/DDBJ whole genome shotgun (WGS) entry which is preliminary data.</text>
</comment>
<sequence>MLMGCALYVDVLKAPSILSKALQAEKLDIVLGLQNIVKSKKALKNLTDADPLQWPTVKIVRNRIKNGNEYQGATLKRVDEEILESCKNQALADVRRLEENMRERLEWSNMKLLRAILVFLDTQTWRYIIPANQESESQQSDSANSPEDKALSEVLAAVELIATTFKEPLQASGVNLLGLQDEMEEVVEYARQYLSIEIEKYHKVWYNLHICSDSSSWKDVLVLCELCFSLPFSNGSVERMFSSLKLIKTDRRTRLTYQAVKAWWEDCKTAQRPNQSARRPYASRRPGTDEEESESELSLSLSDWDTWFGNSDESDE</sequence>
<dbReference type="AlphaFoldDB" id="A0A6S7I1Y5"/>
<accession>A0A6S7I1Y5</accession>
<name>A0A6S7I1Y5_PARCT</name>
<dbReference type="InterPro" id="IPR012337">
    <property type="entry name" value="RNaseH-like_sf"/>
</dbReference>
<proteinExistence type="predicted"/>